<name>A0A820JL16_9BILA</name>
<evidence type="ECO:0000313" key="3">
    <source>
        <dbReference type="Proteomes" id="UP000663836"/>
    </source>
</evidence>
<feature type="domain" description="DUF7044" evidence="1">
    <location>
        <begin position="11"/>
        <end position="82"/>
    </location>
</feature>
<dbReference type="EMBL" id="CAJOBD010043521">
    <property type="protein sequence ID" value="CAF4327820.1"/>
    <property type="molecule type" value="Genomic_DNA"/>
</dbReference>
<evidence type="ECO:0000259" key="1">
    <source>
        <dbReference type="Pfam" id="PF23071"/>
    </source>
</evidence>
<accession>A0A820JL16</accession>
<proteinExistence type="predicted"/>
<dbReference type="AlphaFoldDB" id="A0A820JL16"/>
<comment type="caution">
    <text evidence="2">The sequence shown here is derived from an EMBL/GenBank/DDBJ whole genome shotgun (WGS) entry which is preliminary data.</text>
</comment>
<sequence>MSLSSLSLLSSCSISSSLIGIWIQPGLNDLMTINNTWFSLKGICLNGQQDIKYKYIYYNEQTRCKRCILFIPRHLNALQYRE</sequence>
<dbReference type="Pfam" id="PF23071">
    <property type="entry name" value="DUF7044"/>
    <property type="match status" value="1"/>
</dbReference>
<dbReference type="InterPro" id="IPR055472">
    <property type="entry name" value="DUF7044"/>
</dbReference>
<gene>
    <name evidence="2" type="ORF">JBS370_LOCUS41215</name>
</gene>
<feature type="non-terminal residue" evidence="2">
    <location>
        <position position="1"/>
    </location>
</feature>
<protein>
    <recommendedName>
        <fullName evidence="1">DUF7044 domain-containing protein</fullName>
    </recommendedName>
</protein>
<evidence type="ECO:0000313" key="2">
    <source>
        <dbReference type="EMBL" id="CAF4327820.1"/>
    </source>
</evidence>
<reference evidence="2" key="1">
    <citation type="submission" date="2021-02" db="EMBL/GenBank/DDBJ databases">
        <authorList>
            <person name="Nowell W R."/>
        </authorList>
    </citation>
    <scope>NUCLEOTIDE SEQUENCE</scope>
</reference>
<organism evidence="2 3">
    <name type="scientific">Rotaria sordida</name>
    <dbReference type="NCBI Taxonomy" id="392033"/>
    <lineage>
        <taxon>Eukaryota</taxon>
        <taxon>Metazoa</taxon>
        <taxon>Spiralia</taxon>
        <taxon>Gnathifera</taxon>
        <taxon>Rotifera</taxon>
        <taxon>Eurotatoria</taxon>
        <taxon>Bdelloidea</taxon>
        <taxon>Philodinida</taxon>
        <taxon>Philodinidae</taxon>
        <taxon>Rotaria</taxon>
    </lineage>
</organism>
<dbReference type="Proteomes" id="UP000663836">
    <property type="component" value="Unassembled WGS sequence"/>
</dbReference>